<dbReference type="InterPro" id="IPR011051">
    <property type="entry name" value="RmlC_Cupin_sf"/>
</dbReference>
<dbReference type="RefSeq" id="WP_020636697.1">
    <property type="nucleotide sequence ID" value="NZ_KB913032.1"/>
</dbReference>
<evidence type="ECO:0000256" key="1">
    <source>
        <dbReference type="ARBA" id="ARBA00010154"/>
    </source>
</evidence>
<dbReference type="GO" id="GO:0019305">
    <property type="term" value="P:dTDP-rhamnose biosynthetic process"/>
    <property type="evidence" value="ECO:0007669"/>
    <property type="project" value="TreeGrafter"/>
</dbReference>
<dbReference type="Pfam" id="PF00908">
    <property type="entry name" value="dTDP_sugar_isom"/>
    <property type="match status" value="1"/>
</dbReference>
<keyword evidence="5" id="KW-1185">Reference proteome</keyword>
<dbReference type="GO" id="GO:0005829">
    <property type="term" value="C:cytosol"/>
    <property type="evidence" value="ECO:0007669"/>
    <property type="project" value="TreeGrafter"/>
</dbReference>
<comment type="caution">
    <text evidence="4">The sequence shown here is derived from an EMBL/GenBank/DDBJ whole genome shotgun (WGS) entry which is preliminary data.</text>
</comment>
<evidence type="ECO:0000256" key="3">
    <source>
        <dbReference type="PIRSR" id="PIRSR600888-3"/>
    </source>
</evidence>
<name>A0A229REY2_AMYAL</name>
<comment type="similarity">
    <text evidence="1">Belongs to the dTDP-4-dehydrorhamnose 3,5-epimerase family.</text>
</comment>
<evidence type="ECO:0000313" key="5">
    <source>
        <dbReference type="Proteomes" id="UP000215563"/>
    </source>
</evidence>
<evidence type="ECO:0000313" key="4">
    <source>
        <dbReference type="EMBL" id="OXM45198.1"/>
    </source>
</evidence>
<dbReference type="GO" id="GO:0008830">
    <property type="term" value="F:dTDP-4-dehydrorhamnose 3,5-epimerase activity"/>
    <property type="evidence" value="ECO:0007669"/>
    <property type="project" value="InterPro"/>
</dbReference>
<dbReference type="OrthoDB" id="9800680at2"/>
<dbReference type="InterPro" id="IPR000888">
    <property type="entry name" value="RmlC-like"/>
</dbReference>
<reference evidence="4 5" key="1">
    <citation type="submission" date="2017-07" db="EMBL/GenBank/DDBJ databases">
        <title>Amycolatopsis alba DSM 44262 Genome sequencing and assembly.</title>
        <authorList>
            <person name="Kaur N."/>
            <person name="Mayilraj S."/>
        </authorList>
    </citation>
    <scope>NUCLEOTIDE SEQUENCE [LARGE SCALE GENOMIC DNA]</scope>
    <source>
        <strain evidence="4 5">DSM 44262</strain>
    </source>
</reference>
<dbReference type="Gene3D" id="2.60.120.10">
    <property type="entry name" value="Jelly Rolls"/>
    <property type="match status" value="1"/>
</dbReference>
<feature type="active site" description="Proton acceptor" evidence="2">
    <location>
        <position position="63"/>
    </location>
</feature>
<sequence>MQSRKLAVEGAVEFTPQVFADDRGVFVSPLQEPSFVAAVGFPPFPLAQASCSRSKRGVVRGVHFTTTPPGCARYVHCPRGRALDYVVDIRVGSPTFGRWEAVVLDAESLRSVYFPVGVGHAFVALEEDTTMSYLMSASYVAENELAISVFDPELGLDIPDWVDPIRSARDLAAPTLAEAREKGLLPEYRECVRAENGFSR</sequence>
<dbReference type="GO" id="GO:0000271">
    <property type="term" value="P:polysaccharide biosynthetic process"/>
    <property type="evidence" value="ECO:0007669"/>
    <property type="project" value="TreeGrafter"/>
</dbReference>
<gene>
    <name evidence="4" type="ORF">CFP75_31910</name>
</gene>
<dbReference type="CDD" id="cd00438">
    <property type="entry name" value="cupin_RmlC"/>
    <property type="match status" value="1"/>
</dbReference>
<dbReference type="AlphaFoldDB" id="A0A229REY2"/>
<dbReference type="PANTHER" id="PTHR21047">
    <property type="entry name" value="DTDP-6-DEOXY-D-GLUCOSE-3,5 EPIMERASE"/>
    <property type="match status" value="1"/>
</dbReference>
<feature type="site" description="Participates in a stacking interaction with the thymidine ring of dTDP-4-oxo-6-deoxyglucose" evidence="3">
    <location>
        <position position="139"/>
    </location>
</feature>
<feature type="active site" description="Proton donor" evidence="2">
    <location>
        <position position="133"/>
    </location>
</feature>
<protein>
    <submittedName>
        <fullName evidence="4">dTDP-4-keto-6-deoxy-D-glucose epimerase</fullName>
    </submittedName>
</protein>
<organism evidence="4 5">
    <name type="scientific">Amycolatopsis alba DSM 44262</name>
    <dbReference type="NCBI Taxonomy" id="1125972"/>
    <lineage>
        <taxon>Bacteria</taxon>
        <taxon>Bacillati</taxon>
        <taxon>Actinomycetota</taxon>
        <taxon>Actinomycetes</taxon>
        <taxon>Pseudonocardiales</taxon>
        <taxon>Pseudonocardiaceae</taxon>
        <taxon>Amycolatopsis</taxon>
    </lineage>
</organism>
<dbReference type="SUPFAM" id="SSF51182">
    <property type="entry name" value="RmlC-like cupins"/>
    <property type="match status" value="1"/>
</dbReference>
<dbReference type="Proteomes" id="UP000215563">
    <property type="component" value="Unassembled WGS sequence"/>
</dbReference>
<proteinExistence type="inferred from homology"/>
<dbReference type="PANTHER" id="PTHR21047:SF2">
    <property type="entry name" value="THYMIDINE DIPHOSPHO-4-KETO-RHAMNOSE 3,5-EPIMERASE"/>
    <property type="match status" value="1"/>
</dbReference>
<dbReference type="EMBL" id="NMQU01000106">
    <property type="protein sequence ID" value="OXM45198.1"/>
    <property type="molecule type" value="Genomic_DNA"/>
</dbReference>
<accession>A0A229REY2</accession>
<dbReference type="InterPro" id="IPR014710">
    <property type="entry name" value="RmlC-like_jellyroll"/>
</dbReference>
<evidence type="ECO:0000256" key="2">
    <source>
        <dbReference type="PIRSR" id="PIRSR600888-1"/>
    </source>
</evidence>